<comment type="caution">
    <text evidence="2">The sequence shown here is derived from an EMBL/GenBank/DDBJ whole genome shotgun (WGS) entry which is preliminary data.</text>
</comment>
<dbReference type="Proteomes" id="UP000245119">
    <property type="component" value="Linkage Group LG8"/>
</dbReference>
<evidence type="ECO:0000313" key="3">
    <source>
        <dbReference type="Proteomes" id="UP000245119"/>
    </source>
</evidence>
<proteinExistence type="predicted"/>
<evidence type="ECO:0000256" key="1">
    <source>
        <dbReference type="SAM" id="MobiDB-lite"/>
    </source>
</evidence>
<protein>
    <submittedName>
        <fullName evidence="2">Uncharacterized protein</fullName>
    </submittedName>
</protein>
<feature type="region of interest" description="Disordered" evidence="1">
    <location>
        <begin position="14"/>
        <end position="45"/>
    </location>
</feature>
<evidence type="ECO:0000313" key="2">
    <source>
        <dbReference type="EMBL" id="PVD26460.1"/>
    </source>
</evidence>
<feature type="compositionally biased region" description="Acidic residues" evidence="1">
    <location>
        <begin position="23"/>
        <end position="38"/>
    </location>
</feature>
<gene>
    <name evidence="2" type="ORF">C0Q70_14137</name>
</gene>
<sequence>MSVHYRATAVQQVVNSSHIGTSSDDEEGTVDDESEESEGCCCPHTNTPVTARRTTFSKQPSPTVDYGRYPQALSITPAHNHNHRHSLLARPWLYHNHISNPSRMLRDNAPRGCNPYPEVTKRQSVGVCRYTVSIS</sequence>
<reference evidence="2 3" key="1">
    <citation type="submission" date="2018-04" db="EMBL/GenBank/DDBJ databases">
        <title>The genome of golden apple snail Pomacea canaliculata provides insight into stress tolerance and invasive adaptation.</title>
        <authorList>
            <person name="Liu C."/>
            <person name="Liu B."/>
            <person name="Ren Y."/>
            <person name="Zhang Y."/>
            <person name="Wang H."/>
            <person name="Li S."/>
            <person name="Jiang F."/>
            <person name="Yin L."/>
            <person name="Zhang G."/>
            <person name="Qian W."/>
            <person name="Fan W."/>
        </authorList>
    </citation>
    <scope>NUCLEOTIDE SEQUENCE [LARGE SCALE GENOMIC DNA]</scope>
    <source>
        <strain evidence="2">SZHN2017</strain>
        <tissue evidence="2">Muscle</tissue>
    </source>
</reference>
<keyword evidence="3" id="KW-1185">Reference proteome</keyword>
<dbReference type="EMBL" id="PZQS01000008">
    <property type="protein sequence ID" value="PVD26460.1"/>
    <property type="molecule type" value="Genomic_DNA"/>
</dbReference>
<dbReference type="AlphaFoldDB" id="A0A2T7NZ70"/>
<organism evidence="2 3">
    <name type="scientific">Pomacea canaliculata</name>
    <name type="common">Golden apple snail</name>
    <dbReference type="NCBI Taxonomy" id="400727"/>
    <lineage>
        <taxon>Eukaryota</taxon>
        <taxon>Metazoa</taxon>
        <taxon>Spiralia</taxon>
        <taxon>Lophotrochozoa</taxon>
        <taxon>Mollusca</taxon>
        <taxon>Gastropoda</taxon>
        <taxon>Caenogastropoda</taxon>
        <taxon>Architaenioglossa</taxon>
        <taxon>Ampullarioidea</taxon>
        <taxon>Ampullariidae</taxon>
        <taxon>Pomacea</taxon>
    </lineage>
</organism>
<accession>A0A2T7NZ70</accession>
<name>A0A2T7NZ70_POMCA</name>